<evidence type="ECO:0000256" key="2">
    <source>
        <dbReference type="SAM" id="MobiDB-lite"/>
    </source>
</evidence>
<evidence type="ECO:0000256" key="1">
    <source>
        <dbReference type="PROSITE-ProRule" id="PRU00473"/>
    </source>
</evidence>
<dbReference type="PROSITE" id="PS51123">
    <property type="entry name" value="OMPA_2"/>
    <property type="match status" value="1"/>
</dbReference>
<feature type="domain" description="OmpA-like" evidence="3">
    <location>
        <begin position="140"/>
        <end position="254"/>
    </location>
</feature>
<evidence type="ECO:0000313" key="5">
    <source>
        <dbReference type="Proteomes" id="UP000269265"/>
    </source>
</evidence>
<keyword evidence="1" id="KW-0472">Membrane</keyword>
<protein>
    <recommendedName>
        <fullName evidence="3">OmpA-like domain-containing protein</fullName>
    </recommendedName>
</protein>
<organism evidence="4 5">
    <name type="scientific">Aquabacterium soli</name>
    <dbReference type="NCBI Taxonomy" id="2493092"/>
    <lineage>
        <taxon>Bacteria</taxon>
        <taxon>Pseudomonadati</taxon>
        <taxon>Pseudomonadota</taxon>
        <taxon>Betaproteobacteria</taxon>
        <taxon>Burkholderiales</taxon>
        <taxon>Aquabacterium</taxon>
    </lineage>
</organism>
<comment type="caution">
    <text evidence="4">The sequence shown here is derived from an EMBL/GenBank/DDBJ whole genome shotgun (WGS) entry which is preliminary data.</text>
</comment>
<gene>
    <name evidence="4" type="ORF">EIP75_21615</name>
</gene>
<evidence type="ECO:0000313" key="4">
    <source>
        <dbReference type="EMBL" id="RRS01176.1"/>
    </source>
</evidence>
<dbReference type="InterPro" id="IPR036737">
    <property type="entry name" value="OmpA-like_sf"/>
</dbReference>
<evidence type="ECO:0000259" key="3">
    <source>
        <dbReference type="PROSITE" id="PS51123"/>
    </source>
</evidence>
<dbReference type="InterPro" id="IPR006665">
    <property type="entry name" value="OmpA-like"/>
</dbReference>
<dbReference type="GO" id="GO:0016020">
    <property type="term" value="C:membrane"/>
    <property type="evidence" value="ECO:0007669"/>
    <property type="project" value="UniProtKB-UniRule"/>
</dbReference>
<reference evidence="4 5" key="1">
    <citation type="submission" date="2018-12" db="EMBL/GenBank/DDBJ databases">
        <title>The whole draft genome of Aquabacterium sp. SJQ9.</title>
        <authorList>
            <person name="Sun L."/>
            <person name="Gao X."/>
            <person name="Chen W."/>
            <person name="Huang K."/>
        </authorList>
    </citation>
    <scope>NUCLEOTIDE SEQUENCE [LARGE SCALE GENOMIC DNA]</scope>
    <source>
        <strain evidence="4 5">SJQ9</strain>
    </source>
</reference>
<dbReference type="InterPro" id="IPR050330">
    <property type="entry name" value="Bact_OuterMem_StrucFunc"/>
</dbReference>
<dbReference type="PANTHER" id="PTHR30329:SF20">
    <property type="entry name" value="EXPORTED PROTEIN"/>
    <property type="match status" value="1"/>
</dbReference>
<dbReference type="Gene3D" id="3.30.1330.60">
    <property type="entry name" value="OmpA-like domain"/>
    <property type="match status" value="1"/>
</dbReference>
<sequence>MKIEHAAKLVGLSLCLAGSVVQLGGCASVPKPAEADGSARVPANDPARVQAFQQQVTQDREMLTENNLLKAQVATLQQKLNELSTVLREAVLLPQVAPRPPAPPVAAPNAKPVAPASTLPAAAPSQQQSKLVSPLPAYAYRTTQFGVLIRVNHPFARTEFEPSEAAAQALRVKVRGAEAIEVRGYTDSNVVNPIDRLIAIERAQKARTWLINNGAEPAVITTKSFTAGRFMADNRTQQGRSLNRRVEIDIRNPKLNANPVAM</sequence>
<dbReference type="PANTHER" id="PTHR30329">
    <property type="entry name" value="STATOR ELEMENT OF FLAGELLAR MOTOR COMPLEX"/>
    <property type="match status" value="1"/>
</dbReference>
<dbReference type="Pfam" id="PF00691">
    <property type="entry name" value="OmpA"/>
    <property type="match status" value="1"/>
</dbReference>
<proteinExistence type="predicted"/>
<dbReference type="OrthoDB" id="9775696at2"/>
<name>A0A3R8SYX2_9BURK</name>
<feature type="compositionally biased region" description="Low complexity" evidence="2">
    <location>
        <begin position="107"/>
        <end position="127"/>
    </location>
</feature>
<dbReference type="AlphaFoldDB" id="A0A3R8SYX2"/>
<dbReference type="EMBL" id="RSED01000026">
    <property type="protein sequence ID" value="RRS01176.1"/>
    <property type="molecule type" value="Genomic_DNA"/>
</dbReference>
<dbReference type="Proteomes" id="UP000269265">
    <property type="component" value="Unassembled WGS sequence"/>
</dbReference>
<accession>A0A3R8SYX2</accession>
<keyword evidence="5" id="KW-1185">Reference proteome</keyword>
<feature type="region of interest" description="Disordered" evidence="2">
    <location>
        <begin position="101"/>
        <end position="127"/>
    </location>
</feature>
<dbReference type="RefSeq" id="WP_125245276.1">
    <property type="nucleotide sequence ID" value="NZ_RSED01000026.1"/>
</dbReference>
<dbReference type="SUPFAM" id="SSF103088">
    <property type="entry name" value="OmpA-like"/>
    <property type="match status" value="1"/>
</dbReference>